<dbReference type="Proteomes" id="UP000308230">
    <property type="component" value="Unassembled WGS sequence"/>
</dbReference>
<evidence type="ECO:0008006" key="3">
    <source>
        <dbReference type="Google" id="ProtNLM"/>
    </source>
</evidence>
<reference evidence="1 2" key="1">
    <citation type="submission" date="2019-04" db="EMBL/GenBank/DDBJ databases">
        <title>Bacillus caeni sp. nov., a bacterium isolated from mangrove sediment.</title>
        <authorList>
            <person name="Huang H."/>
            <person name="Mo K."/>
            <person name="Hu Y."/>
        </authorList>
    </citation>
    <scope>NUCLEOTIDE SEQUENCE [LARGE SCALE GENOMIC DNA]</scope>
    <source>
        <strain evidence="1 2">HB172195</strain>
    </source>
</reference>
<dbReference type="EMBL" id="SWLG01000001">
    <property type="protein sequence ID" value="TLS38897.1"/>
    <property type="molecule type" value="Genomic_DNA"/>
</dbReference>
<dbReference type="InterPro" id="IPR012347">
    <property type="entry name" value="Ferritin-like"/>
</dbReference>
<dbReference type="AlphaFoldDB" id="A0A5R9F5S9"/>
<keyword evidence="2" id="KW-1185">Reference proteome</keyword>
<gene>
    <name evidence="1" type="ORF">FCL54_00875</name>
</gene>
<dbReference type="Gene3D" id="1.20.1260.10">
    <property type="match status" value="1"/>
</dbReference>
<evidence type="ECO:0000313" key="2">
    <source>
        <dbReference type="Proteomes" id="UP000308230"/>
    </source>
</evidence>
<comment type="caution">
    <text evidence="1">The sequence shown here is derived from an EMBL/GenBank/DDBJ whole genome shotgun (WGS) entry which is preliminary data.</text>
</comment>
<sequence>MLKMTDTGLMAEHLVIHDGVMHRLMDNKLHVQDEKLREIISKQIDILKDHAVTMSKMLGAEESINFDDKNTNTDKHASTVYRDRHIALDGMFTANALAKENYSHSTVMKNKGVKETHVRMAMDQLEIAKEYEKIIKENKWTVQPSSSSEERSQIVKNFKELIG</sequence>
<proteinExistence type="predicted"/>
<name>A0A5R9F5S9_9BACL</name>
<organism evidence="1 2">
    <name type="scientific">Exobacillus caeni</name>
    <dbReference type="NCBI Taxonomy" id="2574798"/>
    <lineage>
        <taxon>Bacteria</taxon>
        <taxon>Bacillati</taxon>
        <taxon>Bacillota</taxon>
        <taxon>Bacilli</taxon>
        <taxon>Bacillales</taxon>
        <taxon>Guptibacillaceae</taxon>
        <taxon>Exobacillus</taxon>
    </lineage>
</organism>
<protein>
    <recommendedName>
        <fullName evidence="3">Spore coat protein</fullName>
    </recommendedName>
</protein>
<evidence type="ECO:0000313" key="1">
    <source>
        <dbReference type="EMBL" id="TLS38897.1"/>
    </source>
</evidence>
<accession>A0A5R9F5S9</accession>